<dbReference type="AlphaFoldDB" id="A0AAN8WNS6"/>
<keyword evidence="2" id="KW-1185">Reference proteome</keyword>
<organism evidence="1 2">
    <name type="scientific">Halocaridina rubra</name>
    <name type="common">Hawaiian red shrimp</name>
    <dbReference type="NCBI Taxonomy" id="373956"/>
    <lineage>
        <taxon>Eukaryota</taxon>
        <taxon>Metazoa</taxon>
        <taxon>Ecdysozoa</taxon>
        <taxon>Arthropoda</taxon>
        <taxon>Crustacea</taxon>
        <taxon>Multicrustacea</taxon>
        <taxon>Malacostraca</taxon>
        <taxon>Eumalacostraca</taxon>
        <taxon>Eucarida</taxon>
        <taxon>Decapoda</taxon>
        <taxon>Pleocyemata</taxon>
        <taxon>Caridea</taxon>
        <taxon>Atyoidea</taxon>
        <taxon>Atyidae</taxon>
        <taxon>Halocaridina</taxon>
    </lineage>
</organism>
<dbReference type="Proteomes" id="UP001381693">
    <property type="component" value="Unassembled WGS sequence"/>
</dbReference>
<protein>
    <submittedName>
        <fullName evidence="1">Uncharacterized protein</fullName>
    </submittedName>
</protein>
<proteinExistence type="predicted"/>
<name>A0AAN8WNS6_HALRR</name>
<reference evidence="1 2" key="1">
    <citation type="submission" date="2023-11" db="EMBL/GenBank/DDBJ databases">
        <title>Halocaridina rubra genome assembly.</title>
        <authorList>
            <person name="Smith C."/>
        </authorList>
    </citation>
    <scope>NUCLEOTIDE SEQUENCE [LARGE SCALE GENOMIC DNA]</scope>
    <source>
        <strain evidence="1">EP-1</strain>
        <tissue evidence="1">Whole</tissue>
    </source>
</reference>
<comment type="caution">
    <text evidence="1">The sequence shown here is derived from an EMBL/GenBank/DDBJ whole genome shotgun (WGS) entry which is preliminary data.</text>
</comment>
<dbReference type="InterPro" id="IPR021109">
    <property type="entry name" value="Peptidase_aspartic_dom_sf"/>
</dbReference>
<dbReference type="SUPFAM" id="SSF50630">
    <property type="entry name" value="Acid proteases"/>
    <property type="match status" value="1"/>
</dbReference>
<accession>A0AAN8WNS6</accession>
<evidence type="ECO:0000313" key="1">
    <source>
        <dbReference type="EMBL" id="KAK7067346.1"/>
    </source>
</evidence>
<dbReference type="Gene3D" id="2.40.70.10">
    <property type="entry name" value="Acid Proteases"/>
    <property type="match status" value="1"/>
</dbReference>
<evidence type="ECO:0000313" key="2">
    <source>
        <dbReference type="Proteomes" id="UP001381693"/>
    </source>
</evidence>
<sequence length="132" mass="14293">MRLLMWSLRPMGLLQCNATRETNRVGYCTGGYPFERVKALPCTLPVGTVKVEDKEAQALVDSGCFATILASLLVKSLIGTCAIMIFDDRKVDCKGVSEVELLVGEKQVKVNAIVADKIIEGIDVVMGMDVIG</sequence>
<dbReference type="EMBL" id="JAXCGZ010018870">
    <property type="protein sequence ID" value="KAK7067346.1"/>
    <property type="molecule type" value="Genomic_DNA"/>
</dbReference>
<gene>
    <name evidence="1" type="ORF">SK128_010310</name>
</gene>